<reference evidence="3" key="1">
    <citation type="submission" date="2025-08" db="UniProtKB">
        <authorList>
            <consortium name="RefSeq"/>
        </authorList>
    </citation>
    <scope>IDENTIFICATION</scope>
    <source>
        <tissue evidence="3">Whole body</tissue>
    </source>
</reference>
<gene>
    <name evidence="3" type="primary">LOC112464547</name>
</gene>
<dbReference type="RefSeq" id="XP_024887364.1">
    <property type="nucleotide sequence ID" value="XM_025031596.1"/>
</dbReference>
<evidence type="ECO:0000313" key="3">
    <source>
        <dbReference type="RefSeq" id="XP_024887364.1"/>
    </source>
</evidence>
<organism evidence="2 3">
    <name type="scientific">Temnothorax curvispinosus</name>
    <dbReference type="NCBI Taxonomy" id="300111"/>
    <lineage>
        <taxon>Eukaryota</taxon>
        <taxon>Metazoa</taxon>
        <taxon>Ecdysozoa</taxon>
        <taxon>Arthropoda</taxon>
        <taxon>Hexapoda</taxon>
        <taxon>Insecta</taxon>
        <taxon>Pterygota</taxon>
        <taxon>Neoptera</taxon>
        <taxon>Endopterygota</taxon>
        <taxon>Hymenoptera</taxon>
        <taxon>Apocrita</taxon>
        <taxon>Aculeata</taxon>
        <taxon>Formicoidea</taxon>
        <taxon>Formicidae</taxon>
        <taxon>Myrmicinae</taxon>
        <taxon>Temnothorax</taxon>
    </lineage>
</organism>
<proteinExistence type="predicted"/>
<dbReference type="Proteomes" id="UP000504618">
    <property type="component" value="Unplaced"/>
</dbReference>
<accession>A0A6J1QXE8</accession>
<sequence length="122" mass="14472">MCTCNPDTNREEYHTALSEFETTPEDLRTSTRYYEDEFSPEYISTPKRTIQQDYQRPIPRTRLRPTPRRLDLTTGVAIVPRRIDFDAASDVEDTEEDMGGKLHHDRCIFRYVNNLHKIVIFF</sequence>
<evidence type="ECO:0000256" key="1">
    <source>
        <dbReference type="SAM" id="MobiDB-lite"/>
    </source>
</evidence>
<evidence type="ECO:0000313" key="2">
    <source>
        <dbReference type="Proteomes" id="UP000504618"/>
    </source>
</evidence>
<dbReference type="AlphaFoldDB" id="A0A6J1QXE8"/>
<protein>
    <submittedName>
        <fullName evidence="3">Uncharacterized protein LOC112464547</fullName>
    </submittedName>
</protein>
<name>A0A6J1QXE8_9HYME</name>
<dbReference type="OrthoDB" id="7553275at2759"/>
<keyword evidence="2" id="KW-1185">Reference proteome</keyword>
<feature type="region of interest" description="Disordered" evidence="1">
    <location>
        <begin position="44"/>
        <end position="66"/>
    </location>
</feature>
<dbReference type="GeneID" id="112464547"/>